<keyword evidence="5" id="KW-0410">Iron transport</keyword>
<dbReference type="InterPro" id="IPR039426">
    <property type="entry name" value="TonB-dep_rcpt-like"/>
</dbReference>
<feature type="region of interest" description="Disordered" evidence="16">
    <location>
        <begin position="1"/>
        <end position="23"/>
    </location>
</feature>
<dbReference type="PANTHER" id="PTHR32552">
    <property type="entry name" value="FERRICHROME IRON RECEPTOR-RELATED"/>
    <property type="match status" value="1"/>
</dbReference>
<sequence length="799" mass="85563">MKKKNRKNKSAPAPQAPAPKGRPHWALTGVLVASAALGGVAAPAFAQDVPQPGNTREATRRFDIEAGPLSEVLAQYVRTTGLVINDPADVVTGIRSAGVRGVMTDEQALRRILGTTGVTYRYVTSRSLRLERGELPVSVADRTTVLDPVTALGRQSISSPKYTEPLRDVPQTVTVVPQEIIQQQGATTLRDVLRNVSGLTVNAGEGGATPGDNFNVRGFSARSDVFVDGVRDVGGYSRETFNIEQVEVAKGPGSTYTGRGSTGGSINLVTKSPLPVRRYSGTAGVGTADFRRGTVDINQPLGDAGLSGAAVRLNAAWQDAGIEQLDRVERQSWGVAPSAALGLGGDTQLTLQYFHAEQDNVPSYGLASQDSLPRVDTHNFFGLSALDHERVKADEANGRVDHKVSENLSLRQQFTWRRSDVDRVVTSANAANGARTSRSHITHDENLTSQTVARGGLNTGAVRHDVVAGLDVAREHGTFAGYTFAGAAPVIPDLNDPDPDVPYTGTITRRRPTRDATANTAGVYAFETMKIGSNLELNAGGRWDYFRAEYQDSLGKPLDPAGTTTRAFTWRAGAVVKPVESGSIYGAYGTSFNPSGETLALDSRGNADLDPERSRSIELGTKWDFFRSRLLLSLAAFRTEKTNARIANPDDPSGPQILAGDQRVDGVELGVSGRVLPSWSLFGGYTYMDSEIVEGAAADVGKPIANTPRHSGSIWSSVSLPMGAEVGAGVRYMGERFVRGEFYNPSYTTVDAEAGYTVNGSLTLRLNLYNLTDETYYDSSRYWVPAAGRSARLTAAVNF</sequence>
<evidence type="ECO:0000256" key="1">
    <source>
        <dbReference type="ARBA" id="ARBA00004571"/>
    </source>
</evidence>
<evidence type="ECO:0000256" key="16">
    <source>
        <dbReference type="SAM" id="MobiDB-lite"/>
    </source>
</evidence>
<dbReference type="InterPro" id="IPR012910">
    <property type="entry name" value="Plug_dom"/>
</dbReference>
<dbReference type="RefSeq" id="WP_170031144.1">
    <property type="nucleotide sequence ID" value="NZ_JABDTL010000001.1"/>
</dbReference>
<dbReference type="Proteomes" id="UP000582837">
    <property type="component" value="Unassembled WGS sequence"/>
</dbReference>
<comment type="caution">
    <text evidence="19">The sequence shown here is derived from an EMBL/GenBank/DDBJ whole genome shotgun (WGS) entry which is preliminary data.</text>
</comment>
<evidence type="ECO:0000256" key="10">
    <source>
        <dbReference type="ARBA" id="ARBA00023077"/>
    </source>
</evidence>
<organism evidence="19 20">
    <name type="scientific">Longimicrobium terrae</name>
    <dbReference type="NCBI Taxonomy" id="1639882"/>
    <lineage>
        <taxon>Bacteria</taxon>
        <taxon>Pseudomonadati</taxon>
        <taxon>Gemmatimonadota</taxon>
        <taxon>Longimicrobiia</taxon>
        <taxon>Longimicrobiales</taxon>
        <taxon>Longimicrobiaceae</taxon>
        <taxon>Longimicrobium</taxon>
    </lineage>
</organism>
<evidence type="ECO:0000256" key="6">
    <source>
        <dbReference type="ARBA" id="ARBA00022692"/>
    </source>
</evidence>
<evidence type="ECO:0000259" key="18">
    <source>
        <dbReference type="SMART" id="SM00965"/>
    </source>
</evidence>
<gene>
    <name evidence="19" type="ORF">HNQ61_000383</name>
</gene>
<evidence type="ECO:0000256" key="4">
    <source>
        <dbReference type="ARBA" id="ARBA00022452"/>
    </source>
</evidence>
<comment type="subcellular location">
    <subcellularLocation>
        <location evidence="1 14">Cell outer membrane</location>
        <topology evidence="1 14">Multi-pass membrane protein</topology>
    </subcellularLocation>
</comment>
<evidence type="ECO:0000256" key="7">
    <source>
        <dbReference type="ARBA" id="ARBA00022729"/>
    </source>
</evidence>
<keyword evidence="3 14" id="KW-0813">Transport</keyword>
<dbReference type="Gene3D" id="3.55.50.30">
    <property type="match status" value="1"/>
</dbReference>
<evidence type="ECO:0000313" key="19">
    <source>
        <dbReference type="EMBL" id="MBB6068772.1"/>
    </source>
</evidence>
<name>A0A841GN80_9BACT</name>
<dbReference type="Pfam" id="PF07715">
    <property type="entry name" value="Plug"/>
    <property type="match status" value="1"/>
</dbReference>
<keyword evidence="4 14" id="KW-1134">Transmembrane beta strand</keyword>
<feature type="chain" id="PRO_5032324276" evidence="17">
    <location>
        <begin position="47"/>
        <end position="799"/>
    </location>
</feature>
<dbReference type="InterPro" id="IPR036942">
    <property type="entry name" value="Beta-barrel_TonB_sf"/>
</dbReference>
<evidence type="ECO:0000256" key="13">
    <source>
        <dbReference type="ARBA" id="ARBA00023237"/>
    </source>
</evidence>
<protein>
    <submittedName>
        <fullName evidence="19">Catecholate siderophore receptor</fullName>
    </submittedName>
</protein>
<keyword evidence="9" id="KW-0406">Ion transport</keyword>
<accession>A0A841GN80</accession>
<dbReference type="InterPro" id="IPR010105">
    <property type="entry name" value="TonB_sidphr_rcpt"/>
</dbReference>
<dbReference type="EMBL" id="JACHIA010000001">
    <property type="protein sequence ID" value="MBB6068772.1"/>
    <property type="molecule type" value="Genomic_DNA"/>
</dbReference>
<dbReference type="Gene3D" id="2.40.170.20">
    <property type="entry name" value="TonB-dependent receptor, beta-barrel domain"/>
    <property type="match status" value="1"/>
</dbReference>
<dbReference type="CDD" id="cd01347">
    <property type="entry name" value="ligand_gated_channel"/>
    <property type="match status" value="1"/>
</dbReference>
<dbReference type="Pfam" id="PF00593">
    <property type="entry name" value="TonB_dep_Rec_b-barrel"/>
    <property type="match status" value="1"/>
</dbReference>
<keyword evidence="6 14" id="KW-0812">Transmembrane</keyword>
<keyword evidence="8" id="KW-0408">Iron</keyword>
<reference evidence="19 20" key="1">
    <citation type="submission" date="2020-08" db="EMBL/GenBank/DDBJ databases">
        <title>Genomic Encyclopedia of Type Strains, Phase IV (KMG-IV): sequencing the most valuable type-strain genomes for metagenomic binning, comparative biology and taxonomic classification.</title>
        <authorList>
            <person name="Goeker M."/>
        </authorList>
    </citation>
    <scope>NUCLEOTIDE SEQUENCE [LARGE SCALE GENOMIC DNA]</scope>
    <source>
        <strain evidence="19 20">DSM 29007</strain>
    </source>
</reference>
<dbReference type="GO" id="GO:0015344">
    <property type="term" value="F:siderophore uptake transmembrane transporter activity"/>
    <property type="evidence" value="ECO:0007669"/>
    <property type="project" value="TreeGrafter"/>
</dbReference>
<dbReference type="InterPro" id="IPR037066">
    <property type="entry name" value="Plug_dom_sf"/>
</dbReference>
<dbReference type="PANTHER" id="PTHR32552:SF83">
    <property type="entry name" value="BLR3904 PROTEIN"/>
    <property type="match status" value="1"/>
</dbReference>
<dbReference type="InterPro" id="IPR011662">
    <property type="entry name" value="Secretin/TonB_short_N"/>
</dbReference>
<evidence type="ECO:0000256" key="12">
    <source>
        <dbReference type="ARBA" id="ARBA00023170"/>
    </source>
</evidence>
<dbReference type="InterPro" id="IPR010917">
    <property type="entry name" value="TonB_rcpt_CS"/>
</dbReference>
<comment type="similarity">
    <text evidence="2 14 15">Belongs to the TonB-dependent receptor family.</text>
</comment>
<evidence type="ECO:0000256" key="17">
    <source>
        <dbReference type="SAM" id="SignalP"/>
    </source>
</evidence>
<dbReference type="Gene3D" id="2.170.130.10">
    <property type="entry name" value="TonB-dependent receptor, plug domain"/>
    <property type="match status" value="1"/>
</dbReference>
<keyword evidence="11 14" id="KW-0472">Membrane</keyword>
<evidence type="ECO:0000256" key="3">
    <source>
        <dbReference type="ARBA" id="ARBA00022448"/>
    </source>
</evidence>
<proteinExistence type="inferred from homology"/>
<evidence type="ECO:0000256" key="8">
    <source>
        <dbReference type="ARBA" id="ARBA00023004"/>
    </source>
</evidence>
<dbReference type="InterPro" id="IPR000531">
    <property type="entry name" value="Beta-barrel_TonB"/>
</dbReference>
<keyword evidence="10 15" id="KW-0798">TonB box</keyword>
<dbReference type="GO" id="GO:0009279">
    <property type="term" value="C:cell outer membrane"/>
    <property type="evidence" value="ECO:0007669"/>
    <property type="project" value="UniProtKB-SubCell"/>
</dbReference>
<dbReference type="GO" id="GO:0038023">
    <property type="term" value="F:signaling receptor activity"/>
    <property type="evidence" value="ECO:0007669"/>
    <property type="project" value="InterPro"/>
</dbReference>
<evidence type="ECO:0000256" key="14">
    <source>
        <dbReference type="PROSITE-ProRule" id="PRU01360"/>
    </source>
</evidence>
<dbReference type="PROSITE" id="PS52016">
    <property type="entry name" value="TONB_DEPENDENT_REC_3"/>
    <property type="match status" value="1"/>
</dbReference>
<dbReference type="GO" id="GO:0015891">
    <property type="term" value="P:siderophore transport"/>
    <property type="evidence" value="ECO:0007669"/>
    <property type="project" value="InterPro"/>
</dbReference>
<evidence type="ECO:0000256" key="15">
    <source>
        <dbReference type="RuleBase" id="RU003357"/>
    </source>
</evidence>
<evidence type="ECO:0000256" key="11">
    <source>
        <dbReference type="ARBA" id="ARBA00023136"/>
    </source>
</evidence>
<dbReference type="PROSITE" id="PS01156">
    <property type="entry name" value="TONB_DEPENDENT_REC_2"/>
    <property type="match status" value="1"/>
</dbReference>
<dbReference type="AlphaFoldDB" id="A0A841GN80"/>
<keyword evidence="7 17" id="KW-0732">Signal</keyword>
<keyword evidence="20" id="KW-1185">Reference proteome</keyword>
<evidence type="ECO:0000256" key="5">
    <source>
        <dbReference type="ARBA" id="ARBA00022496"/>
    </source>
</evidence>
<feature type="domain" description="Secretin/TonB short N-terminal" evidence="18">
    <location>
        <begin position="80"/>
        <end position="133"/>
    </location>
</feature>
<feature type="signal peptide" evidence="17">
    <location>
        <begin position="1"/>
        <end position="46"/>
    </location>
</feature>
<dbReference type="FunFam" id="2.170.130.10:FF:000001">
    <property type="entry name" value="Catecholate siderophore TonB-dependent receptor"/>
    <property type="match status" value="1"/>
</dbReference>
<dbReference type="NCBIfam" id="TIGR01783">
    <property type="entry name" value="TonB-siderophor"/>
    <property type="match status" value="1"/>
</dbReference>
<evidence type="ECO:0000313" key="20">
    <source>
        <dbReference type="Proteomes" id="UP000582837"/>
    </source>
</evidence>
<dbReference type="SMART" id="SM00965">
    <property type="entry name" value="STN"/>
    <property type="match status" value="1"/>
</dbReference>
<dbReference type="SUPFAM" id="SSF56935">
    <property type="entry name" value="Porins"/>
    <property type="match status" value="1"/>
</dbReference>
<evidence type="ECO:0000256" key="2">
    <source>
        <dbReference type="ARBA" id="ARBA00009810"/>
    </source>
</evidence>
<keyword evidence="13 14" id="KW-0998">Cell outer membrane</keyword>
<keyword evidence="12 19" id="KW-0675">Receptor</keyword>
<evidence type="ECO:0000256" key="9">
    <source>
        <dbReference type="ARBA" id="ARBA00023065"/>
    </source>
</evidence>